<sequence>MEANIGWGEALLRGAIIGIGATVLMDLWGLLLARLGLTGAANWAPVGRWFWHLKSGRIFHTDIAAATPFAGENALGWAGHYAVGLAYGVLLLVFTGPGWLSSPTLLPALLWGLVTVAAGWFLLQPGLGLGIAAARTPQPGKVRLLNLAAHIVFGLGLWLSALLIA</sequence>
<dbReference type="EMBL" id="MKIO01000039">
    <property type="protein sequence ID" value="OLP53683.1"/>
    <property type="molecule type" value="Genomic_DNA"/>
</dbReference>
<protein>
    <recommendedName>
        <fullName evidence="4">DUF2938 domain-containing protein</fullName>
    </recommendedName>
</protein>
<proteinExistence type="predicted"/>
<feature type="transmembrane region" description="Helical" evidence="1">
    <location>
        <begin position="144"/>
        <end position="164"/>
    </location>
</feature>
<keyword evidence="1" id="KW-1133">Transmembrane helix</keyword>
<feature type="transmembrane region" description="Helical" evidence="1">
    <location>
        <begin position="81"/>
        <end position="99"/>
    </location>
</feature>
<dbReference type="InterPro" id="IPR021329">
    <property type="entry name" value="DUF2938"/>
</dbReference>
<comment type="caution">
    <text evidence="2">The sequence shown here is derived from an EMBL/GenBank/DDBJ whole genome shotgun (WGS) entry which is preliminary data.</text>
</comment>
<evidence type="ECO:0000313" key="3">
    <source>
        <dbReference type="Proteomes" id="UP000186143"/>
    </source>
</evidence>
<name>A0A1Q9AFE5_9HYPH</name>
<accession>A0A1Q9AFE5</accession>
<keyword evidence="1" id="KW-0812">Transmembrane</keyword>
<dbReference type="AlphaFoldDB" id="A0A1Q9AFE5"/>
<gene>
    <name evidence="2" type="ORF">BJF92_05920</name>
</gene>
<feature type="transmembrane region" description="Helical" evidence="1">
    <location>
        <begin position="105"/>
        <end position="123"/>
    </location>
</feature>
<feature type="transmembrane region" description="Helical" evidence="1">
    <location>
        <begin position="12"/>
        <end position="33"/>
    </location>
</feature>
<reference evidence="2 3" key="1">
    <citation type="submission" date="2016-09" db="EMBL/GenBank/DDBJ databases">
        <title>Rhizobium sp. nov., a novel species isolated from the rice rhizosphere.</title>
        <authorList>
            <person name="Zhao J."/>
            <person name="Zhang X."/>
        </authorList>
    </citation>
    <scope>NUCLEOTIDE SEQUENCE [LARGE SCALE GENOMIC DNA]</scope>
    <source>
        <strain evidence="2 3">MH17</strain>
    </source>
</reference>
<organism evidence="2 3">
    <name type="scientific">Xaviernesmea rhizosphaerae</name>
    <dbReference type="NCBI Taxonomy" id="1672749"/>
    <lineage>
        <taxon>Bacteria</taxon>
        <taxon>Pseudomonadati</taxon>
        <taxon>Pseudomonadota</taxon>
        <taxon>Alphaproteobacteria</taxon>
        <taxon>Hyphomicrobiales</taxon>
        <taxon>Rhizobiaceae</taxon>
        <taxon>Rhizobium/Agrobacterium group</taxon>
        <taxon>Xaviernesmea</taxon>
    </lineage>
</organism>
<dbReference type="Pfam" id="PF11158">
    <property type="entry name" value="DUF2938"/>
    <property type="match status" value="1"/>
</dbReference>
<evidence type="ECO:0008006" key="4">
    <source>
        <dbReference type="Google" id="ProtNLM"/>
    </source>
</evidence>
<dbReference type="OrthoDB" id="9812539at2"/>
<evidence type="ECO:0000313" key="2">
    <source>
        <dbReference type="EMBL" id="OLP53683.1"/>
    </source>
</evidence>
<dbReference type="RefSeq" id="WP_075636329.1">
    <property type="nucleotide sequence ID" value="NZ_MKIO01000039.1"/>
</dbReference>
<evidence type="ECO:0000256" key="1">
    <source>
        <dbReference type="SAM" id="Phobius"/>
    </source>
</evidence>
<keyword evidence="1" id="KW-0472">Membrane</keyword>
<dbReference type="STRING" id="1672749.BJF92_05920"/>
<dbReference type="Proteomes" id="UP000186143">
    <property type="component" value="Unassembled WGS sequence"/>
</dbReference>